<gene>
    <name evidence="2" type="ORF">DK880_00984</name>
</gene>
<dbReference type="SUPFAM" id="SSF52540">
    <property type="entry name" value="P-loop containing nucleoside triphosphate hydrolases"/>
    <property type="match status" value="1"/>
</dbReference>
<dbReference type="PANTHER" id="PTHR34825">
    <property type="entry name" value="CONSERVED PROTEIN, WITH A WEAK D-GALACTARATE DEHYDRATASE/ALTRONATE HYDROLASE DOMAIN"/>
    <property type="match status" value="1"/>
</dbReference>
<dbReference type="InterPro" id="IPR018631">
    <property type="entry name" value="AAA-ATPase-like_dom"/>
</dbReference>
<evidence type="ECO:0000313" key="2">
    <source>
        <dbReference type="EMBL" id="AWN82281.1"/>
    </source>
</evidence>
<dbReference type="KEGG" id="cher:DK880_00984"/>
<dbReference type="RefSeq" id="WP_109997652.1">
    <property type="nucleotide sequence ID" value="NZ_CP029619.1"/>
</dbReference>
<sequence>MYKLPIGVDNFQELIKGDYLFCDKTAMLAELLGKGDKVTLITRPRRWGKTLNMSMLQHFFASEVNGVSTAGLFDDLAIGKLDGGKYLGQYQGKHPVIMLSFKDINADSFQGAYNAVYELILKVYSSYTYVLHSDKINEIQLKKLHTLLNNQANQQQLESALELLSQCLYQYHGQKVYMLIDEYDTPLNKAYGNEAYVKAMVAFMRNLFSAALKGNATLEKGVLTGILRISKDSMLSGLNNLKTYTLLDQGYSSHFGLSEAEVQDLFTRKNLSTCLDQVKSWYNGYKVGSLIRYNPWSIISCLSEEGYFDLYWINTGNNDLIKQLILSSNDSIKGQFEQLMQGAALTVSIDKHLAFDLLDKSETALWSLLLFAGYLTWEKSSLSRSSDLYDCVVSIPNNEVRRLYNRFFEEWLLTKFPNQRSYATFLSHLLEGNVRAFTQDLSTYLLQCVSFMDTTSGKQGESFYHGFVLAMLASISDSYSIRSNRESGFGRYDVLIIPKKDSKAILLEFKYLRKEEELENGAKVALDQIRGRAYHTELLQHTHVQEVVEIGIAFSGKAVLSAYATYDLVHKKTGTLHVTGRYGQIEGDECYPK</sequence>
<dbReference type="EMBL" id="CP029619">
    <property type="protein sequence ID" value="AWN82281.1"/>
    <property type="molecule type" value="Genomic_DNA"/>
</dbReference>
<protein>
    <recommendedName>
        <fullName evidence="1">AAA-ATPase-like domain-containing protein</fullName>
    </recommendedName>
</protein>
<organism evidence="2 3">
    <name type="scientific">Candidatus Cardinium hertigii</name>
    <dbReference type="NCBI Taxonomy" id="247481"/>
    <lineage>
        <taxon>Bacteria</taxon>
        <taxon>Pseudomonadati</taxon>
        <taxon>Bacteroidota</taxon>
        <taxon>Cytophagia</taxon>
        <taxon>Cytophagales</taxon>
        <taxon>Amoebophilaceae</taxon>
        <taxon>Candidatus Cardinium</taxon>
    </lineage>
</organism>
<proteinExistence type="predicted"/>
<feature type="domain" description="AAA-ATPase-like" evidence="1">
    <location>
        <begin position="5"/>
        <end position="234"/>
    </location>
</feature>
<reference evidence="2 3" key="1">
    <citation type="submission" date="2018-05" db="EMBL/GenBank/DDBJ databases">
        <title>Candidatus Cardinium hertigii Genome Assembly.</title>
        <authorList>
            <person name="Showmaker K.C."/>
            <person name="Walden K.O."/>
            <person name="Fields C.J."/>
            <person name="Lambert K.N."/>
            <person name="Hudson M.E."/>
        </authorList>
    </citation>
    <scope>NUCLEOTIDE SEQUENCE [LARGE SCALE GENOMIC DNA]</scope>
    <source>
        <strain evidence="3">cHgTN10</strain>
    </source>
</reference>
<dbReference type="Proteomes" id="UP000245872">
    <property type="component" value="Chromosome"/>
</dbReference>
<dbReference type="PANTHER" id="PTHR34825:SF1">
    <property type="entry name" value="AAA-ATPASE-LIKE DOMAIN-CONTAINING PROTEIN"/>
    <property type="match status" value="1"/>
</dbReference>
<evidence type="ECO:0000313" key="3">
    <source>
        <dbReference type="Proteomes" id="UP000245872"/>
    </source>
</evidence>
<name>A0A2Z3LAD3_9BACT</name>
<dbReference type="OrthoDB" id="973950at2"/>
<keyword evidence="3" id="KW-1185">Reference proteome</keyword>
<accession>A0A2Z3LAD3</accession>
<evidence type="ECO:0000259" key="1">
    <source>
        <dbReference type="Pfam" id="PF09820"/>
    </source>
</evidence>
<dbReference type="Gene3D" id="3.40.50.300">
    <property type="entry name" value="P-loop containing nucleotide triphosphate hydrolases"/>
    <property type="match status" value="1"/>
</dbReference>
<dbReference type="Pfam" id="PF09820">
    <property type="entry name" value="AAA-ATPase_like"/>
    <property type="match status" value="1"/>
</dbReference>
<dbReference type="InterPro" id="IPR012547">
    <property type="entry name" value="PDDEXK_9"/>
</dbReference>
<dbReference type="Pfam" id="PF08011">
    <property type="entry name" value="PDDEXK_9"/>
    <property type="match status" value="1"/>
</dbReference>
<dbReference type="InterPro" id="IPR027417">
    <property type="entry name" value="P-loop_NTPase"/>
</dbReference>
<dbReference type="AlphaFoldDB" id="A0A2Z3LAD3"/>